<reference evidence="3" key="2">
    <citation type="submission" date="2015-06" db="UniProtKB">
        <authorList>
            <consortium name="EnsemblPlants"/>
        </authorList>
    </citation>
    <scope>IDENTIFICATION</scope>
    <source>
        <strain evidence="3">DM1-3 516 R44</strain>
    </source>
</reference>
<dbReference type="OrthoDB" id="1158011at2759"/>
<accession>M1AIR0</accession>
<keyword evidence="1" id="KW-0472">Membrane</keyword>
<dbReference type="AlphaFoldDB" id="M1AIR0"/>
<dbReference type="Proteomes" id="UP000011115">
    <property type="component" value="Unassembled WGS sequence"/>
</dbReference>
<dbReference type="InterPro" id="IPR050113">
    <property type="entry name" value="Ub_conjugating_enzyme"/>
</dbReference>
<evidence type="ECO:0000313" key="3">
    <source>
        <dbReference type="EnsemblPlants" id="PGSC0003DMT400023645"/>
    </source>
</evidence>
<keyword evidence="4" id="KW-1185">Reference proteome</keyword>
<evidence type="ECO:0000313" key="4">
    <source>
        <dbReference type="Proteomes" id="UP000011115"/>
    </source>
</evidence>
<dbReference type="Gramene" id="PGSC0003DMT400023645">
    <property type="protein sequence ID" value="PGSC0003DMT400023645"/>
    <property type="gene ID" value="PGSC0003DMG400009150"/>
</dbReference>
<protein>
    <submittedName>
        <fullName evidence="3">Ubiquitin conjugating enzyme 2</fullName>
    </submittedName>
</protein>
<keyword evidence="1" id="KW-0812">Transmembrane</keyword>
<feature type="transmembrane region" description="Helical" evidence="1">
    <location>
        <begin position="142"/>
        <end position="163"/>
    </location>
</feature>
<dbReference type="PANTHER" id="PTHR24067">
    <property type="entry name" value="UBIQUITIN-CONJUGATING ENZYME E2"/>
    <property type="match status" value="1"/>
</dbReference>
<dbReference type="Pfam" id="PF00179">
    <property type="entry name" value="UQ_con"/>
    <property type="match status" value="1"/>
</dbReference>
<name>M1AIR0_SOLTU</name>
<dbReference type="ExpressionAtlas" id="M1AIR0">
    <property type="expression patterns" value="baseline and differential"/>
</dbReference>
<evidence type="ECO:0000259" key="2">
    <source>
        <dbReference type="PROSITE" id="PS50127"/>
    </source>
</evidence>
<dbReference type="CDD" id="cd23799">
    <property type="entry name" value="UBCc_UBE2J"/>
    <property type="match status" value="1"/>
</dbReference>
<feature type="domain" description="UBC core" evidence="2">
    <location>
        <begin position="5"/>
        <end position="163"/>
    </location>
</feature>
<dbReference type="EnsemblPlants" id="PGSC0003DMT400023645">
    <property type="protein sequence ID" value="PGSC0003DMT400023645"/>
    <property type="gene ID" value="PGSC0003DMG400009150"/>
</dbReference>
<dbReference type="PROSITE" id="PS50127">
    <property type="entry name" value="UBC_2"/>
    <property type="match status" value="1"/>
</dbReference>
<reference evidence="4" key="1">
    <citation type="journal article" date="2011" name="Nature">
        <title>Genome sequence and analysis of the tuber crop potato.</title>
        <authorList>
            <consortium name="The Potato Genome Sequencing Consortium"/>
        </authorList>
    </citation>
    <scope>NUCLEOTIDE SEQUENCE [LARGE SCALE GENOMIC DNA]</scope>
    <source>
        <strain evidence="4">cv. DM1-3 516 R44</strain>
    </source>
</reference>
<dbReference type="InterPro" id="IPR000608">
    <property type="entry name" value="UBC"/>
</dbReference>
<feature type="transmembrane region" description="Helical" evidence="1">
    <location>
        <begin position="101"/>
        <end position="121"/>
    </location>
</feature>
<dbReference type="HOGENOM" id="CLU_1158092_0_0_1"/>
<proteinExistence type="predicted"/>
<keyword evidence="1" id="KW-1133">Transmembrane helix</keyword>
<sequence>MAEKACVKRLQKEYRALCKEPVSHVVARPSPNDILEWHYVLEGSEGTPFAGGFYYGKIKFPPEYPFKPPGISMTTPNGRFMTQKKICLSMSDFHPESWNPMWSVSSILTGLLSFMVKFILLMQLIMTPGVPISSAYVFSDHALFTLCFSFYENVISFACVWTIEFYLSLCTEALVEVEDNLKSSHHIKDHLSYSIKATSEWYRRKGGSLVVGEVSPYFPFVALRLPTKKSILNFHVLSPL</sequence>
<organism evidence="3 4">
    <name type="scientific">Solanum tuberosum</name>
    <name type="common">Potato</name>
    <dbReference type="NCBI Taxonomy" id="4113"/>
    <lineage>
        <taxon>Eukaryota</taxon>
        <taxon>Viridiplantae</taxon>
        <taxon>Streptophyta</taxon>
        <taxon>Embryophyta</taxon>
        <taxon>Tracheophyta</taxon>
        <taxon>Spermatophyta</taxon>
        <taxon>Magnoliopsida</taxon>
        <taxon>eudicotyledons</taxon>
        <taxon>Gunneridae</taxon>
        <taxon>Pentapetalae</taxon>
        <taxon>asterids</taxon>
        <taxon>lamiids</taxon>
        <taxon>Solanales</taxon>
        <taxon>Solanaceae</taxon>
        <taxon>Solanoideae</taxon>
        <taxon>Solaneae</taxon>
        <taxon>Solanum</taxon>
    </lineage>
</organism>
<evidence type="ECO:0000256" key="1">
    <source>
        <dbReference type="SAM" id="Phobius"/>
    </source>
</evidence>
<dbReference type="SUPFAM" id="SSF54495">
    <property type="entry name" value="UBC-like"/>
    <property type="match status" value="1"/>
</dbReference>
<dbReference type="SMART" id="SM00212">
    <property type="entry name" value="UBCc"/>
    <property type="match status" value="1"/>
</dbReference>
<gene>
    <name evidence="3" type="primary">LOC102586223</name>
</gene>
<dbReference type="Gene3D" id="3.10.110.10">
    <property type="entry name" value="Ubiquitin Conjugating Enzyme"/>
    <property type="match status" value="1"/>
</dbReference>
<dbReference type="InterPro" id="IPR016135">
    <property type="entry name" value="UBQ-conjugating_enzyme/RWD"/>
</dbReference>